<feature type="compositionally biased region" description="Low complexity" evidence="6">
    <location>
        <begin position="303"/>
        <end position="312"/>
    </location>
</feature>
<feature type="zinc finger region" description="C3H1-type" evidence="5">
    <location>
        <begin position="57"/>
        <end position="85"/>
    </location>
</feature>
<feature type="region of interest" description="Disordered" evidence="6">
    <location>
        <begin position="788"/>
        <end position="810"/>
    </location>
</feature>
<dbReference type="GO" id="GO:0008270">
    <property type="term" value="F:zinc ion binding"/>
    <property type="evidence" value="ECO:0007669"/>
    <property type="project" value="UniProtKB-KW"/>
</dbReference>
<name>A0AAV9XAW1_9PEZI</name>
<dbReference type="SUPFAM" id="SSF90229">
    <property type="entry name" value="CCCH zinc finger"/>
    <property type="match status" value="1"/>
</dbReference>
<dbReference type="AlphaFoldDB" id="A0AAV9XAW1"/>
<feature type="region of interest" description="Disordered" evidence="6">
    <location>
        <begin position="292"/>
        <end position="321"/>
    </location>
</feature>
<evidence type="ECO:0000313" key="9">
    <source>
        <dbReference type="EMBL" id="KAK6538909.1"/>
    </source>
</evidence>
<keyword evidence="2 4" id="KW-0863">Zinc-finger</keyword>
<gene>
    <name evidence="9" type="ORF">TWF694_010466</name>
</gene>
<accession>A0AAV9XAW1</accession>
<feature type="region of interest" description="Disordered" evidence="6">
    <location>
        <begin position="488"/>
        <end position="535"/>
    </location>
</feature>
<feature type="compositionally biased region" description="Basic residues" evidence="6">
    <location>
        <begin position="801"/>
        <end position="810"/>
    </location>
</feature>
<keyword evidence="10" id="KW-1185">Reference proteome</keyword>
<evidence type="ECO:0000259" key="8">
    <source>
        <dbReference type="PROSITE" id="PS51266"/>
    </source>
</evidence>
<evidence type="ECO:0000256" key="4">
    <source>
        <dbReference type="PROSITE-ProRule" id="PRU00601"/>
    </source>
</evidence>
<feature type="compositionally biased region" description="Low complexity" evidence="6">
    <location>
        <begin position="30"/>
        <end position="49"/>
    </location>
</feature>
<dbReference type="PROSITE" id="PS50103">
    <property type="entry name" value="ZF_C3H1"/>
    <property type="match status" value="1"/>
</dbReference>
<dbReference type="EMBL" id="JAVHJO010000007">
    <property type="protein sequence ID" value="KAK6538909.1"/>
    <property type="molecule type" value="Genomic_DNA"/>
</dbReference>
<dbReference type="PROSITE" id="PS51266">
    <property type="entry name" value="ZF_CHY"/>
    <property type="match status" value="1"/>
</dbReference>
<evidence type="ECO:0000313" key="10">
    <source>
        <dbReference type="Proteomes" id="UP001365542"/>
    </source>
</evidence>
<feature type="compositionally biased region" description="Acidic residues" evidence="6">
    <location>
        <begin position="494"/>
        <end position="517"/>
    </location>
</feature>
<dbReference type="InterPro" id="IPR008913">
    <property type="entry name" value="Znf_CHY"/>
</dbReference>
<dbReference type="InterPro" id="IPR036855">
    <property type="entry name" value="Znf_CCCH_sf"/>
</dbReference>
<protein>
    <submittedName>
        <fullName evidence="9">Uncharacterized protein</fullName>
    </submittedName>
</protein>
<comment type="caution">
    <text evidence="9">The sequence shown here is derived from an EMBL/GenBank/DDBJ whole genome shotgun (WGS) entry which is preliminary data.</text>
</comment>
<organism evidence="9 10">
    <name type="scientific">Orbilia ellipsospora</name>
    <dbReference type="NCBI Taxonomy" id="2528407"/>
    <lineage>
        <taxon>Eukaryota</taxon>
        <taxon>Fungi</taxon>
        <taxon>Dikarya</taxon>
        <taxon>Ascomycota</taxon>
        <taxon>Pezizomycotina</taxon>
        <taxon>Orbiliomycetes</taxon>
        <taxon>Orbiliales</taxon>
        <taxon>Orbiliaceae</taxon>
        <taxon>Orbilia</taxon>
    </lineage>
</organism>
<sequence length="810" mass="89356">MANLSSSPADEDFPVPIERPAELSMAVTGAEASAAPSSSSSQTQTHAPARGQARATPKSIRPCKFYAMKTGCKNGTACPFLHDPGLLNGNSGDNRSAVQAPGSDLQRGPAGDRPVRHSARGVSGADTLATRRHNPAVDPSRVVRRPTPAGENTPEARRKNEINQLKRRWGSLFQEVDQEQGVYRLELKQSEDFPYDLDALRIEISVPQDYLKNDAQGPSVKVLNEDIPRGHQFNIERGFTSLVKSASKTTRLLDLLNSLDKRLEDFLSSEKAPTFKIIPNLGAPVQDVVKPDVSSQQLPLSTPPASESRVVPVPEPPKPIYGDAEKAAAKARRDLETRQLEARLRQSDIFWKNASGTIYKVPLDPRMRKALPAALLLLKAVDLHVPESYPLEPCKVVFDRSFPKSITASIERNFVKRAQEKPEVSLMAQLNYLAQNLHNMIEIADDPVETVKVEADVAPAAPEAGPSTAGPSTLTAVPDKPHVIIMETTRPPEWDVDQDDTSESESDEQSGPEEEAKEEVAQRGPEAPEPVSIIERGTSISFPDIKLKNIELLELRTINITTKCTRCKTVADINNVKAKENRHSRPKLLGCEKCANVIGIDFRREFIHENHTRAGFLDLSGCTVVDLLPSEFVPTCAACSTTLTGGIQGVTRSQTMFENCRSCFAKMSLFIPDIRFLKISDSGVDLSAGGQIRRQKENLGLVVGTELPLKGRCAHYRKSTRWFRFSCCNKVYPCDRCHDASAEPRHPSEHANRMICGACSREQNYRPNDCAFCGHSFVSKNSGFWEGGKGTRDKTKMSRKDPRKYKRVNA</sequence>
<evidence type="ECO:0000256" key="2">
    <source>
        <dbReference type="ARBA" id="ARBA00022771"/>
    </source>
</evidence>
<evidence type="ECO:0000256" key="5">
    <source>
        <dbReference type="PROSITE-ProRule" id="PRU00723"/>
    </source>
</evidence>
<dbReference type="Pfam" id="PF05495">
    <property type="entry name" value="zf-CHY"/>
    <property type="match status" value="1"/>
</dbReference>
<keyword evidence="1 5" id="KW-0479">Metal-binding</keyword>
<feature type="region of interest" description="Disordered" evidence="6">
    <location>
        <begin position="1"/>
        <end position="57"/>
    </location>
</feature>
<feature type="region of interest" description="Disordered" evidence="6">
    <location>
        <begin position="89"/>
        <end position="161"/>
    </location>
</feature>
<reference evidence="9 10" key="1">
    <citation type="submission" date="2019-10" db="EMBL/GenBank/DDBJ databases">
        <authorList>
            <person name="Palmer J.M."/>
        </authorList>
    </citation>
    <scope>NUCLEOTIDE SEQUENCE [LARGE SCALE GENOMIC DNA]</scope>
    <source>
        <strain evidence="9 10">TWF694</strain>
    </source>
</reference>
<evidence type="ECO:0000256" key="3">
    <source>
        <dbReference type="ARBA" id="ARBA00022833"/>
    </source>
</evidence>
<proteinExistence type="predicted"/>
<keyword evidence="3 5" id="KW-0862">Zinc</keyword>
<evidence type="ECO:0000256" key="6">
    <source>
        <dbReference type="SAM" id="MobiDB-lite"/>
    </source>
</evidence>
<dbReference type="InterPro" id="IPR037274">
    <property type="entry name" value="Znf_CHY_sf"/>
</dbReference>
<evidence type="ECO:0000256" key="1">
    <source>
        <dbReference type="ARBA" id="ARBA00022723"/>
    </source>
</evidence>
<dbReference type="SUPFAM" id="SSF161219">
    <property type="entry name" value="CHY zinc finger-like"/>
    <property type="match status" value="1"/>
</dbReference>
<dbReference type="Proteomes" id="UP001365542">
    <property type="component" value="Unassembled WGS sequence"/>
</dbReference>
<feature type="compositionally biased region" description="Basic and acidic residues" evidence="6">
    <location>
        <begin position="789"/>
        <end position="800"/>
    </location>
</feature>
<dbReference type="InterPro" id="IPR000571">
    <property type="entry name" value="Znf_CCCH"/>
</dbReference>
<evidence type="ECO:0000259" key="7">
    <source>
        <dbReference type="PROSITE" id="PS50103"/>
    </source>
</evidence>
<feature type="domain" description="C3H1-type" evidence="7">
    <location>
        <begin position="57"/>
        <end position="85"/>
    </location>
</feature>
<feature type="domain" description="CHY-type" evidence="8">
    <location>
        <begin position="706"/>
        <end position="775"/>
    </location>
</feature>